<dbReference type="PANTHER" id="PTHR43364:SF4">
    <property type="entry name" value="NAD(P)-LINKED OXIDOREDUCTASE SUPERFAMILY PROTEIN"/>
    <property type="match status" value="1"/>
</dbReference>
<dbReference type="FunFam" id="3.20.20.100:FF:000004">
    <property type="entry name" value="Oxidoreductase, aldo/keto reductase"/>
    <property type="match status" value="1"/>
</dbReference>
<protein>
    <submittedName>
        <fullName evidence="5">Aryl-alcohol dehydrogenase</fullName>
    </submittedName>
</protein>
<dbReference type="SUPFAM" id="SSF51430">
    <property type="entry name" value="NAD(P)-linked oxidoreductase"/>
    <property type="match status" value="1"/>
</dbReference>
<feature type="domain" description="NADP-dependent oxidoreductase" evidence="3">
    <location>
        <begin position="301"/>
        <end position="598"/>
    </location>
</feature>
<dbReference type="SUPFAM" id="SSF52540">
    <property type="entry name" value="P-loop containing nucleoside triphosphate hydrolases"/>
    <property type="match status" value="1"/>
</dbReference>
<reference evidence="5 6" key="1">
    <citation type="journal article" date="2019" name="Fungal Biol. Biotechnol.">
        <title>Draft genome sequence of fastidious pathogen Ceratobasidium theobromae, which causes vascular-streak dieback in Theobroma cacao.</title>
        <authorList>
            <person name="Ali S.S."/>
            <person name="Asman A."/>
            <person name="Shao J."/>
            <person name="Firmansyah A.P."/>
            <person name="Susilo A.W."/>
            <person name="Rosmana A."/>
            <person name="McMahon P."/>
            <person name="Junaid M."/>
            <person name="Guest D."/>
            <person name="Kheng T.Y."/>
            <person name="Meinhardt L.W."/>
            <person name="Bailey B.A."/>
        </authorList>
    </citation>
    <scope>NUCLEOTIDE SEQUENCE [LARGE SCALE GENOMIC DNA]</scope>
    <source>
        <strain evidence="5 6">CT2</strain>
    </source>
</reference>
<comment type="caution">
    <text evidence="5">The sequence shown here is derived from an EMBL/GenBank/DDBJ whole genome shotgun (WGS) entry which is preliminary data.</text>
</comment>
<evidence type="ECO:0000256" key="1">
    <source>
        <dbReference type="ARBA" id="ARBA00023002"/>
    </source>
</evidence>
<dbReference type="GO" id="GO:0005829">
    <property type="term" value="C:cytosol"/>
    <property type="evidence" value="ECO:0007669"/>
    <property type="project" value="UniProtKB-ARBA"/>
</dbReference>
<evidence type="ECO:0000313" key="5">
    <source>
        <dbReference type="EMBL" id="KAB5594633.1"/>
    </source>
</evidence>
<dbReference type="InterPro" id="IPR023210">
    <property type="entry name" value="NADP_OxRdtase_dom"/>
</dbReference>
<evidence type="ECO:0000313" key="6">
    <source>
        <dbReference type="Proteomes" id="UP000383932"/>
    </source>
</evidence>
<feature type="region of interest" description="Disordered" evidence="2">
    <location>
        <begin position="1"/>
        <end position="23"/>
    </location>
</feature>
<keyword evidence="1" id="KW-0560">Oxidoreductase</keyword>
<feature type="domain" description="NadR/Ttd14 AAA" evidence="4">
    <location>
        <begin position="36"/>
        <end position="208"/>
    </location>
</feature>
<organism evidence="5 6">
    <name type="scientific">Ceratobasidium theobromae</name>
    <dbReference type="NCBI Taxonomy" id="1582974"/>
    <lineage>
        <taxon>Eukaryota</taxon>
        <taxon>Fungi</taxon>
        <taxon>Dikarya</taxon>
        <taxon>Basidiomycota</taxon>
        <taxon>Agaricomycotina</taxon>
        <taxon>Agaricomycetes</taxon>
        <taxon>Cantharellales</taxon>
        <taxon>Ceratobasidiaceae</taxon>
        <taxon>Ceratobasidium</taxon>
    </lineage>
</organism>
<name>A0A5N5QSV4_9AGAM</name>
<dbReference type="Pfam" id="PF00248">
    <property type="entry name" value="Aldo_ket_red"/>
    <property type="match status" value="1"/>
</dbReference>
<dbReference type="GO" id="GO:0016491">
    <property type="term" value="F:oxidoreductase activity"/>
    <property type="evidence" value="ECO:0007669"/>
    <property type="project" value="UniProtKB-KW"/>
</dbReference>
<evidence type="ECO:0000256" key="2">
    <source>
        <dbReference type="SAM" id="MobiDB-lite"/>
    </source>
</evidence>
<gene>
    <name evidence="5" type="ORF">CTheo_1955</name>
</gene>
<dbReference type="Gene3D" id="3.40.50.300">
    <property type="entry name" value="P-loop containing nucleotide triphosphate hydrolases"/>
    <property type="match status" value="1"/>
</dbReference>
<dbReference type="InterPro" id="IPR027417">
    <property type="entry name" value="P-loop_NTPase"/>
</dbReference>
<dbReference type="OrthoDB" id="48988at2759"/>
<dbReference type="EMBL" id="SSOP01000018">
    <property type="protein sequence ID" value="KAB5594633.1"/>
    <property type="molecule type" value="Genomic_DNA"/>
</dbReference>
<keyword evidence="6" id="KW-1185">Reference proteome</keyword>
<evidence type="ECO:0000259" key="3">
    <source>
        <dbReference type="Pfam" id="PF00248"/>
    </source>
</evidence>
<dbReference type="Pfam" id="PF13521">
    <property type="entry name" value="AAA_28"/>
    <property type="match status" value="1"/>
</dbReference>
<dbReference type="InterPro" id="IPR038727">
    <property type="entry name" value="NadR/Ttd14_AAA_dom"/>
</dbReference>
<dbReference type="AlphaFoldDB" id="A0A5N5QSV4"/>
<sequence length="609" mass="68792">MLRPGGFQHTMQSEVSDRVHHSPSDQYNIPIHLSGIYVVGSSSSGKTTLCKALAARLGLPPDRHVTEVARSVMRSTSFTREHVERLDMQKTILNAQVAAEGKTRSKYAATGASVHSQNSAFLLCDRSAIDALVYASLSPTESTGAEILAESAELQSVLPIYRRGLFILLHPVKEWFEDDGIRALTDTSRYPDTYKYYLERYGIKYYEMGDTLKNLDDRVDRVLVWANIAKGSSKIMQGKTGLPYPKMFGFVSSAKRSNRRMATDQAAPTKKMQYGRFGDFLTYAFYIDDPSFRTMSYGSPEWQKWVLDEEEGIKHIKLAYELGIQTFDTANVYSNGLSEVILGKAIKQLNLPRDEIVVMTKVYFGLGRRVDEVFLGGGGYPNEHGLSRKHIFDSIKHSLERLQLDYVDVLQCHRFDYDTPIAETMQALHDVVKAGYARYIGMSSCHAYQFQAMQNYAITNNLTPFISMQNHYSLVYREEEREMMPTLKMLGVGSIPWSPLARGFLTRPLDQQTKRGETDRLIGRYSKEHEGTNEIVRRVESLAKKKGLTMAQIALAWCMSKDQVAAPIVGTTNIKNLEELVAVIDVRLAEEDIKYLEEPYTPQAVIGHS</sequence>
<dbReference type="CDD" id="cd19079">
    <property type="entry name" value="AKR_EcYajO-like"/>
    <property type="match status" value="1"/>
</dbReference>
<dbReference type="Gene3D" id="3.20.20.100">
    <property type="entry name" value="NADP-dependent oxidoreductase domain"/>
    <property type="match status" value="1"/>
</dbReference>
<dbReference type="InterPro" id="IPR036812">
    <property type="entry name" value="NAD(P)_OxRdtase_dom_sf"/>
</dbReference>
<evidence type="ECO:0000259" key="4">
    <source>
        <dbReference type="Pfam" id="PF13521"/>
    </source>
</evidence>
<dbReference type="InterPro" id="IPR050523">
    <property type="entry name" value="AKR_Detox_Biosynth"/>
</dbReference>
<dbReference type="Proteomes" id="UP000383932">
    <property type="component" value="Unassembled WGS sequence"/>
</dbReference>
<proteinExistence type="predicted"/>
<accession>A0A5N5QSV4</accession>
<dbReference type="PANTHER" id="PTHR43364">
    <property type="entry name" value="NADH-SPECIFIC METHYLGLYOXAL REDUCTASE-RELATED"/>
    <property type="match status" value="1"/>
</dbReference>